<dbReference type="Proteomes" id="UP000263881">
    <property type="component" value="Chromosome"/>
</dbReference>
<keyword evidence="3" id="KW-0238">DNA-binding</keyword>
<dbReference type="GO" id="GO:0003700">
    <property type="term" value="F:DNA-binding transcription factor activity"/>
    <property type="evidence" value="ECO:0007669"/>
    <property type="project" value="InterPro"/>
</dbReference>
<dbReference type="Pfam" id="PF00126">
    <property type="entry name" value="HTH_1"/>
    <property type="match status" value="1"/>
</dbReference>
<keyword evidence="2" id="KW-0805">Transcription regulation</keyword>
<dbReference type="Gene3D" id="3.40.190.10">
    <property type="entry name" value="Periplasmic binding protein-like II"/>
    <property type="match status" value="2"/>
</dbReference>
<evidence type="ECO:0000313" key="7">
    <source>
        <dbReference type="Proteomes" id="UP000263881"/>
    </source>
</evidence>
<dbReference type="SUPFAM" id="SSF53850">
    <property type="entry name" value="Periplasmic binding protein-like II"/>
    <property type="match status" value="1"/>
</dbReference>
<evidence type="ECO:0000259" key="5">
    <source>
        <dbReference type="PROSITE" id="PS50931"/>
    </source>
</evidence>
<dbReference type="InterPro" id="IPR000847">
    <property type="entry name" value="LysR_HTH_N"/>
</dbReference>
<evidence type="ECO:0000256" key="4">
    <source>
        <dbReference type="ARBA" id="ARBA00023163"/>
    </source>
</evidence>
<dbReference type="PANTHER" id="PTHR30118:SF15">
    <property type="entry name" value="TRANSCRIPTIONAL REGULATORY PROTEIN"/>
    <property type="match status" value="1"/>
</dbReference>
<keyword evidence="4" id="KW-0804">Transcription</keyword>
<dbReference type="InterPro" id="IPR050389">
    <property type="entry name" value="LysR-type_TF"/>
</dbReference>
<dbReference type="InterPro" id="IPR036390">
    <property type="entry name" value="WH_DNA-bd_sf"/>
</dbReference>
<dbReference type="PROSITE" id="PS50931">
    <property type="entry name" value="HTH_LYSR"/>
    <property type="match status" value="1"/>
</dbReference>
<dbReference type="RefSeq" id="WP_085651676.1">
    <property type="nucleotide sequence ID" value="NZ_CP023009.1"/>
</dbReference>
<dbReference type="EMBL" id="CP023009">
    <property type="protein sequence ID" value="AXW88146.1"/>
    <property type="molecule type" value="Genomic_DNA"/>
</dbReference>
<reference evidence="6 7" key="1">
    <citation type="submission" date="2017-08" db="EMBL/GenBank/DDBJ databases">
        <title>Comparative genomics of bacteria isolated from necrotic lesions of AOD affected trees.</title>
        <authorList>
            <person name="Doonan J."/>
            <person name="Denman S."/>
            <person name="McDonald J.E."/>
        </authorList>
    </citation>
    <scope>NUCLEOTIDE SEQUENCE [LARGE SCALE GENOMIC DNA]</scope>
    <source>
        <strain evidence="6 7">477</strain>
    </source>
</reference>
<dbReference type="KEGG" id="lbq:CKQ53_15005"/>
<dbReference type="GO" id="GO:0003677">
    <property type="term" value="F:DNA binding"/>
    <property type="evidence" value="ECO:0007669"/>
    <property type="project" value="UniProtKB-KW"/>
</dbReference>
<dbReference type="Pfam" id="PF03466">
    <property type="entry name" value="LysR_substrate"/>
    <property type="match status" value="1"/>
</dbReference>
<evidence type="ECO:0000256" key="3">
    <source>
        <dbReference type="ARBA" id="ARBA00023125"/>
    </source>
</evidence>
<dbReference type="InterPro" id="IPR005119">
    <property type="entry name" value="LysR_subst-bd"/>
</dbReference>
<dbReference type="SUPFAM" id="SSF46785">
    <property type="entry name" value="Winged helix' DNA-binding domain"/>
    <property type="match status" value="1"/>
</dbReference>
<dbReference type="PANTHER" id="PTHR30118">
    <property type="entry name" value="HTH-TYPE TRANSCRIPTIONAL REGULATOR LEUO-RELATED"/>
    <property type="match status" value="1"/>
</dbReference>
<protein>
    <submittedName>
        <fullName evidence="6">LysR family transcriptional regulator</fullName>
    </submittedName>
</protein>
<gene>
    <name evidence="6" type="ORF">CKQ53_15005</name>
</gene>
<accession>A0AAD0WLR7</accession>
<dbReference type="Gene3D" id="1.10.10.10">
    <property type="entry name" value="Winged helix-like DNA-binding domain superfamily/Winged helix DNA-binding domain"/>
    <property type="match status" value="1"/>
</dbReference>
<comment type="similarity">
    <text evidence="1">Belongs to the LysR transcriptional regulatory family.</text>
</comment>
<evidence type="ECO:0000256" key="1">
    <source>
        <dbReference type="ARBA" id="ARBA00009437"/>
    </source>
</evidence>
<feature type="domain" description="HTH lysR-type" evidence="5">
    <location>
        <begin position="9"/>
        <end position="66"/>
    </location>
</feature>
<keyword evidence="7" id="KW-1185">Reference proteome</keyword>
<sequence length="308" mass="33594">MNEINIGSLDLNLLKTFEALYEEGSASRAGVRLGLTQSAVSAALKRLKTLYHDPLFIRNGRGLSPTPRARELQPLVSDALNKCRETLLLLNDETASYAGRTVILGLSDDFELALGQPLLQKLNLQSPGLRVVFRQTHSQIAADMLLRHELDLALTAGGFTYSSLSKSHLATGGYACLIDSTSDAPSPTLTLDEFIRRPHLLVSHGGYIGLMDEKLTELGLARTVGASTTHFAAIPWLLKDSDLVTTIPAHAAKAIAERVPTLRYVPCPLTMPNYAIELGCRQPALRDRPILRVREALTELTTAFDWAG</sequence>
<dbReference type="InterPro" id="IPR036388">
    <property type="entry name" value="WH-like_DNA-bd_sf"/>
</dbReference>
<evidence type="ECO:0000313" key="6">
    <source>
        <dbReference type="EMBL" id="AXW88146.1"/>
    </source>
</evidence>
<name>A0AAD0WLR7_9GAMM</name>
<organism evidence="6 7">
    <name type="scientific">Lonsdalea britannica</name>
    <dbReference type="NCBI Taxonomy" id="1082704"/>
    <lineage>
        <taxon>Bacteria</taxon>
        <taxon>Pseudomonadati</taxon>
        <taxon>Pseudomonadota</taxon>
        <taxon>Gammaproteobacteria</taxon>
        <taxon>Enterobacterales</taxon>
        <taxon>Pectobacteriaceae</taxon>
        <taxon>Lonsdalea</taxon>
    </lineage>
</organism>
<evidence type="ECO:0000256" key="2">
    <source>
        <dbReference type="ARBA" id="ARBA00023015"/>
    </source>
</evidence>
<dbReference type="AlphaFoldDB" id="A0AAD0WLR7"/>
<proteinExistence type="inferred from homology"/>